<reference evidence="2 3" key="1">
    <citation type="submission" date="2014-01" db="EMBL/GenBank/DDBJ databases">
        <authorList>
            <consortium name="DOE Joint Genome Institute"/>
            <person name="Anderson I."/>
            <person name="Huntemann M."/>
            <person name="Han J."/>
            <person name="Chen A."/>
            <person name="Kyrpides N."/>
            <person name="Mavromatis K."/>
            <person name="Markowitz V."/>
            <person name="Palaniappan K."/>
            <person name="Ivanova N."/>
            <person name="Schaumberg A."/>
            <person name="Pati A."/>
            <person name="Liolios K."/>
            <person name="Nordberg H.P."/>
            <person name="Cantor M.N."/>
            <person name="Hua S.X."/>
            <person name="Woyke T."/>
        </authorList>
    </citation>
    <scope>NUCLEOTIDE SEQUENCE [LARGE SCALE GENOMIC DNA]</scope>
    <source>
        <strain evidence="2 3">XH-48</strain>
    </source>
</reference>
<dbReference type="EMBL" id="CP007055">
    <property type="protein sequence ID" value="AHF99959.1"/>
    <property type="molecule type" value="Genomic_DNA"/>
</dbReference>
<sequence>MITAVDTNVLLALLYDDEYSDTAESELRRAYQDGRVTITSIVYAELAADGHFETASELNRFLEDLSIRLVEPSQEALLEAGQQVKRYTDRRPNGLQCPSCGEKRTVRCEQCDERLIPRQHIAADFVIGGRVPADADALLSFDTGFYRSYFSELSVFPQ</sequence>
<dbReference type="GeneID" id="25145789"/>
<dbReference type="eggNOG" id="arCOG04502">
    <property type="taxonomic scope" value="Archaea"/>
</dbReference>
<evidence type="ECO:0000313" key="2">
    <source>
        <dbReference type="EMBL" id="AHF99959.1"/>
    </source>
</evidence>
<keyword evidence="3" id="KW-1185">Reference proteome</keyword>
<dbReference type="HOGENOM" id="CLU_137728_0_0_2"/>
<dbReference type="AlphaFoldDB" id="W0JS06"/>
<gene>
    <name evidence="2" type="ORF">HALLA_15315</name>
</gene>
<name>W0JS06_9EURY</name>
<organism evidence="2 3">
    <name type="scientific">Halostagnicola larsenii XH-48</name>
    <dbReference type="NCBI Taxonomy" id="797299"/>
    <lineage>
        <taxon>Archaea</taxon>
        <taxon>Methanobacteriati</taxon>
        <taxon>Methanobacteriota</taxon>
        <taxon>Stenosarchaea group</taxon>
        <taxon>Halobacteria</taxon>
        <taxon>Halobacteriales</taxon>
        <taxon>Natrialbaceae</taxon>
        <taxon>Halostagnicola</taxon>
    </lineage>
</organism>
<accession>W0JS06</accession>
<evidence type="ECO:0000259" key="1">
    <source>
        <dbReference type="Pfam" id="PF01850"/>
    </source>
</evidence>
<protein>
    <submittedName>
        <fullName evidence="2">Nucleotide-binding protein</fullName>
    </submittedName>
</protein>
<dbReference type="Pfam" id="PF01850">
    <property type="entry name" value="PIN"/>
    <property type="match status" value="1"/>
</dbReference>
<feature type="domain" description="PIN" evidence="1">
    <location>
        <begin position="5"/>
        <end position="88"/>
    </location>
</feature>
<evidence type="ECO:0000313" key="3">
    <source>
        <dbReference type="Proteomes" id="UP000019024"/>
    </source>
</evidence>
<dbReference type="InterPro" id="IPR002716">
    <property type="entry name" value="PIN_dom"/>
</dbReference>
<proteinExistence type="predicted"/>
<dbReference type="OrthoDB" id="195544at2157"/>
<dbReference type="PATRIC" id="fig|797299.3.peg.2070"/>
<dbReference type="RefSeq" id="WP_049953197.1">
    <property type="nucleotide sequence ID" value="NZ_CP007055.1"/>
</dbReference>
<dbReference type="Gene3D" id="3.40.50.1010">
    <property type="entry name" value="5'-nuclease"/>
    <property type="match status" value="1"/>
</dbReference>
<dbReference type="CDD" id="cd09854">
    <property type="entry name" value="PIN_VapC-like"/>
    <property type="match status" value="1"/>
</dbReference>
<dbReference type="SUPFAM" id="SSF88723">
    <property type="entry name" value="PIN domain-like"/>
    <property type="match status" value="1"/>
</dbReference>
<dbReference type="InterPro" id="IPR029060">
    <property type="entry name" value="PIN-like_dom_sf"/>
</dbReference>
<dbReference type="Proteomes" id="UP000019024">
    <property type="component" value="Chromosome"/>
</dbReference>
<dbReference type="KEGG" id="hlr:HALLA_15315"/>